<keyword evidence="6 9" id="KW-1133">Transmembrane helix</keyword>
<feature type="transmembrane region" description="Helical" evidence="9">
    <location>
        <begin position="16"/>
        <end position="38"/>
    </location>
</feature>
<comment type="subunit">
    <text evidence="9">The complex comprises the extracytoplasmic solute receptor protein and the two transmembrane proteins.</text>
</comment>
<feature type="transmembrane region" description="Helical" evidence="9">
    <location>
        <begin position="98"/>
        <end position="119"/>
    </location>
</feature>
<evidence type="ECO:0000256" key="5">
    <source>
        <dbReference type="ARBA" id="ARBA00022692"/>
    </source>
</evidence>
<keyword evidence="5 9" id="KW-0812">Transmembrane</keyword>
<feature type="domain" description="Tripartite ATP-independent periplasmic transporters DctQ component" evidence="10">
    <location>
        <begin position="35"/>
        <end position="164"/>
    </location>
</feature>
<keyword evidence="2 9" id="KW-0813">Transport</keyword>
<keyword evidence="4 9" id="KW-0997">Cell inner membrane</keyword>
<organism evidence="11 12">
    <name type="scientific">Xanthomonas chitinilytica</name>
    <dbReference type="NCBI Taxonomy" id="2989819"/>
    <lineage>
        <taxon>Bacteria</taxon>
        <taxon>Pseudomonadati</taxon>
        <taxon>Pseudomonadota</taxon>
        <taxon>Gammaproteobacteria</taxon>
        <taxon>Lysobacterales</taxon>
        <taxon>Lysobacteraceae</taxon>
        <taxon>Xanthomonas</taxon>
    </lineage>
</organism>
<dbReference type="InterPro" id="IPR007387">
    <property type="entry name" value="TRAP_DctQ"/>
</dbReference>
<feature type="transmembrane region" description="Helical" evidence="9">
    <location>
        <begin position="58"/>
        <end position="77"/>
    </location>
</feature>
<evidence type="ECO:0000256" key="8">
    <source>
        <dbReference type="ARBA" id="ARBA00038436"/>
    </source>
</evidence>
<feature type="transmembrane region" description="Helical" evidence="9">
    <location>
        <begin position="139"/>
        <end position="156"/>
    </location>
</feature>
<dbReference type="PANTHER" id="PTHR35011">
    <property type="entry name" value="2,3-DIKETO-L-GULONATE TRAP TRANSPORTER SMALL PERMEASE PROTEIN YIAM"/>
    <property type="match status" value="1"/>
</dbReference>
<evidence type="ECO:0000256" key="2">
    <source>
        <dbReference type="ARBA" id="ARBA00022448"/>
    </source>
</evidence>
<reference evidence="11 12" key="1">
    <citation type="submission" date="2022-10" db="EMBL/GenBank/DDBJ databases">
        <title>Xanthomonas sp. H13-6.</title>
        <authorList>
            <person name="Liu X."/>
            <person name="Deng Z."/>
            <person name="Jiang Y."/>
            <person name="Yu T."/>
            <person name="Ai J."/>
        </authorList>
    </citation>
    <scope>NUCLEOTIDE SEQUENCE [LARGE SCALE GENOMIC DNA]</scope>
    <source>
        <strain evidence="11 12">H13-6</strain>
    </source>
</reference>
<keyword evidence="7 9" id="KW-0472">Membrane</keyword>
<comment type="similarity">
    <text evidence="8 9">Belongs to the TRAP transporter small permease family.</text>
</comment>
<evidence type="ECO:0000256" key="1">
    <source>
        <dbReference type="ARBA" id="ARBA00004429"/>
    </source>
</evidence>
<evidence type="ECO:0000256" key="6">
    <source>
        <dbReference type="ARBA" id="ARBA00022989"/>
    </source>
</evidence>
<protein>
    <recommendedName>
        <fullName evidence="9">TRAP transporter small permease protein</fullName>
    </recommendedName>
</protein>
<keyword evidence="3" id="KW-1003">Cell membrane</keyword>
<evidence type="ECO:0000259" key="10">
    <source>
        <dbReference type="Pfam" id="PF04290"/>
    </source>
</evidence>
<dbReference type="EMBL" id="JAPCHY010000009">
    <property type="protein sequence ID" value="MCW4473110.1"/>
    <property type="molecule type" value="Genomic_DNA"/>
</dbReference>
<evidence type="ECO:0000256" key="7">
    <source>
        <dbReference type="ARBA" id="ARBA00023136"/>
    </source>
</evidence>
<evidence type="ECO:0000256" key="9">
    <source>
        <dbReference type="RuleBase" id="RU369079"/>
    </source>
</evidence>
<evidence type="ECO:0000313" key="11">
    <source>
        <dbReference type="EMBL" id="MCW4473110.1"/>
    </source>
</evidence>
<dbReference type="Pfam" id="PF04290">
    <property type="entry name" value="DctQ"/>
    <property type="match status" value="1"/>
</dbReference>
<gene>
    <name evidence="11" type="ORF">OK345_11400</name>
</gene>
<evidence type="ECO:0000256" key="4">
    <source>
        <dbReference type="ARBA" id="ARBA00022519"/>
    </source>
</evidence>
<dbReference type="PANTHER" id="PTHR35011:SF11">
    <property type="entry name" value="TRAP TRANSPORTER SMALL PERMEASE PROTEIN"/>
    <property type="match status" value="1"/>
</dbReference>
<comment type="subcellular location">
    <subcellularLocation>
        <location evidence="1 9">Cell inner membrane</location>
        <topology evidence="1 9">Multi-pass membrane protein</topology>
    </subcellularLocation>
</comment>
<comment type="function">
    <text evidence="9">Part of the tripartite ATP-independent periplasmic (TRAP) transport system.</text>
</comment>
<sequence>MSQTTHTPAPTGVQRLLAVLADVAIHTAVAALLGLVVVQAWQVFARYVINDSPSWTEPVTLLLLSTAMSLGAAAGVYTNRHFGFYLLHDHVRPGVRRCIDTIVPLVIAAIGAVLAYWAAILLVDGLHIKAAGAPMPQSINYLPLCVGGALMAVFALNRLVLSLRPAAAEGVR</sequence>
<proteinExistence type="inferred from homology"/>
<comment type="caution">
    <text evidence="11">The sequence shown here is derived from an EMBL/GenBank/DDBJ whole genome shotgun (WGS) entry which is preliminary data.</text>
</comment>
<keyword evidence="12" id="KW-1185">Reference proteome</keyword>
<evidence type="ECO:0000256" key="3">
    <source>
        <dbReference type="ARBA" id="ARBA00022475"/>
    </source>
</evidence>
<dbReference type="Proteomes" id="UP001209922">
    <property type="component" value="Unassembled WGS sequence"/>
</dbReference>
<name>A0ABT3JXE0_9XANT</name>
<evidence type="ECO:0000313" key="12">
    <source>
        <dbReference type="Proteomes" id="UP001209922"/>
    </source>
</evidence>
<accession>A0ABT3JXE0</accession>
<dbReference type="RefSeq" id="WP_265128096.1">
    <property type="nucleotide sequence ID" value="NZ_JAPCHY010000009.1"/>
</dbReference>
<dbReference type="InterPro" id="IPR055348">
    <property type="entry name" value="DctQ"/>
</dbReference>